<protein>
    <submittedName>
        <fullName evidence="1">Uncharacterized protein</fullName>
    </submittedName>
</protein>
<reference evidence="1 2" key="1">
    <citation type="journal article" date="2022" name="Nat. Ecol. Evol.">
        <title>A masculinizing supergene underlies an exaggerated male reproductive morph in a spider.</title>
        <authorList>
            <person name="Hendrickx F."/>
            <person name="De Corte Z."/>
            <person name="Sonet G."/>
            <person name="Van Belleghem S.M."/>
            <person name="Kostlbacher S."/>
            <person name="Vangestel C."/>
        </authorList>
    </citation>
    <scope>NUCLEOTIDE SEQUENCE [LARGE SCALE GENOMIC DNA]</scope>
    <source>
        <strain evidence="1">W744_W776</strain>
    </source>
</reference>
<name>A0AAV6V6Q4_9ARAC</name>
<proteinExistence type="predicted"/>
<organism evidence="1 2">
    <name type="scientific">Oedothorax gibbosus</name>
    <dbReference type="NCBI Taxonomy" id="931172"/>
    <lineage>
        <taxon>Eukaryota</taxon>
        <taxon>Metazoa</taxon>
        <taxon>Ecdysozoa</taxon>
        <taxon>Arthropoda</taxon>
        <taxon>Chelicerata</taxon>
        <taxon>Arachnida</taxon>
        <taxon>Araneae</taxon>
        <taxon>Araneomorphae</taxon>
        <taxon>Entelegynae</taxon>
        <taxon>Araneoidea</taxon>
        <taxon>Linyphiidae</taxon>
        <taxon>Erigoninae</taxon>
        <taxon>Oedothorax</taxon>
    </lineage>
</organism>
<keyword evidence="2" id="KW-1185">Reference proteome</keyword>
<gene>
    <name evidence="1" type="ORF">JTE90_002147</name>
</gene>
<dbReference type="EMBL" id="JAFNEN010000141">
    <property type="protein sequence ID" value="KAG8192327.1"/>
    <property type="molecule type" value="Genomic_DNA"/>
</dbReference>
<sequence length="190" mass="21350">MGCDIYRNFNFLIVRHTTSVNSSIVFVSPTLVWKWLKTSSLHQFRVNSTVVKVLFQLFNDCSQATNFIIEGLPLTSTRQSSLACGPKLRHFSACYGQDSKIAMELGSIFKASSLRHFKMRSAVVKALSQLFNGSSIAINSMLEDVVQDSQRNYVIGIFSLHQWNLPSLGLLLRFTSSSSVRRKCLQGTFV</sequence>
<dbReference type="AlphaFoldDB" id="A0AAV6V6Q4"/>
<evidence type="ECO:0000313" key="1">
    <source>
        <dbReference type="EMBL" id="KAG8192327.1"/>
    </source>
</evidence>
<evidence type="ECO:0000313" key="2">
    <source>
        <dbReference type="Proteomes" id="UP000827092"/>
    </source>
</evidence>
<dbReference type="Proteomes" id="UP000827092">
    <property type="component" value="Unassembled WGS sequence"/>
</dbReference>
<accession>A0AAV6V6Q4</accession>
<comment type="caution">
    <text evidence="1">The sequence shown here is derived from an EMBL/GenBank/DDBJ whole genome shotgun (WGS) entry which is preliminary data.</text>
</comment>